<dbReference type="SMART" id="SM00515">
    <property type="entry name" value="eIF5C"/>
    <property type="match status" value="1"/>
</dbReference>
<keyword evidence="3" id="KW-0597">Phosphoprotein</keyword>
<evidence type="ECO:0000256" key="5">
    <source>
        <dbReference type="ARBA" id="ARBA00022917"/>
    </source>
</evidence>
<feature type="compositionally biased region" description="Low complexity" evidence="6">
    <location>
        <begin position="449"/>
        <end position="458"/>
    </location>
</feature>
<dbReference type="PROSITE" id="PS51363">
    <property type="entry name" value="W2"/>
    <property type="match status" value="1"/>
</dbReference>
<feature type="compositionally biased region" description="Polar residues" evidence="6">
    <location>
        <begin position="1131"/>
        <end position="1141"/>
    </location>
</feature>
<dbReference type="PANTHER" id="PTHR23253">
    <property type="entry name" value="EUKARYOTIC TRANSLATION INITIATION FACTOR 4 GAMMA"/>
    <property type="match status" value="1"/>
</dbReference>
<protein>
    <recommendedName>
        <fullName evidence="11">MI domain-containing protein</fullName>
    </recommendedName>
</protein>
<organism evidence="9 10">
    <name type="scientific">Cloeon dipterum</name>
    <dbReference type="NCBI Taxonomy" id="197152"/>
    <lineage>
        <taxon>Eukaryota</taxon>
        <taxon>Metazoa</taxon>
        <taxon>Ecdysozoa</taxon>
        <taxon>Arthropoda</taxon>
        <taxon>Hexapoda</taxon>
        <taxon>Insecta</taxon>
        <taxon>Pterygota</taxon>
        <taxon>Palaeoptera</taxon>
        <taxon>Ephemeroptera</taxon>
        <taxon>Pisciforma</taxon>
        <taxon>Baetidae</taxon>
        <taxon>Cloeon</taxon>
    </lineage>
</organism>
<feature type="compositionally biased region" description="Low complexity" evidence="6">
    <location>
        <begin position="9"/>
        <end position="22"/>
    </location>
</feature>
<dbReference type="PANTHER" id="PTHR23253:SF78">
    <property type="entry name" value="EUKARYOTIC TRANSLATION INITIATION FACTOR 4G1, ISOFORM B-RELATED"/>
    <property type="match status" value="1"/>
</dbReference>
<dbReference type="SMART" id="SM00544">
    <property type="entry name" value="MA3"/>
    <property type="match status" value="1"/>
</dbReference>
<feature type="domain" description="MI" evidence="8">
    <location>
        <begin position="1204"/>
        <end position="1326"/>
    </location>
</feature>
<feature type="region of interest" description="Disordered" evidence="6">
    <location>
        <begin position="1033"/>
        <end position="1081"/>
    </location>
</feature>
<keyword evidence="4" id="KW-0810">Translation regulation</keyword>
<keyword evidence="5" id="KW-0648">Protein biosynthesis</keyword>
<feature type="compositionally biased region" description="Low complexity" evidence="6">
    <location>
        <begin position="93"/>
        <end position="104"/>
    </location>
</feature>
<dbReference type="GO" id="GO:0006417">
    <property type="term" value="P:regulation of translation"/>
    <property type="evidence" value="ECO:0007669"/>
    <property type="project" value="UniProtKB-KW"/>
</dbReference>
<evidence type="ECO:0000256" key="2">
    <source>
        <dbReference type="ARBA" id="ARBA00022540"/>
    </source>
</evidence>
<dbReference type="GO" id="GO:0003743">
    <property type="term" value="F:translation initiation factor activity"/>
    <property type="evidence" value="ECO:0007669"/>
    <property type="project" value="UniProtKB-KW"/>
</dbReference>
<feature type="compositionally biased region" description="Polar residues" evidence="6">
    <location>
        <begin position="333"/>
        <end position="349"/>
    </location>
</feature>
<feature type="compositionally biased region" description="Pro residues" evidence="6">
    <location>
        <begin position="493"/>
        <end position="505"/>
    </location>
</feature>
<feature type="compositionally biased region" description="Basic and acidic residues" evidence="6">
    <location>
        <begin position="1043"/>
        <end position="1052"/>
    </location>
</feature>
<feature type="domain" description="W2" evidence="7">
    <location>
        <begin position="1393"/>
        <end position="1559"/>
    </location>
</feature>
<keyword evidence="2" id="KW-0396">Initiation factor</keyword>
<evidence type="ECO:0000256" key="6">
    <source>
        <dbReference type="SAM" id="MobiDB-lite"/>
    </source>
</evidence>
<dbReference type="Proteomes" id="UP000494165">
    <property type="component" value="Unassembled WGS sequence"/>
</dbReference>
<sequence length="1560" mass="173543">MSLPKGKHQTGAGQQPQQRQQYPAPPAAYGGPPPTNFPYILQGRSPHEASRVGAEQSYGGQGGHLYGAAAQNAGQQGMRAAQMQQPPNPSSTPPGQQQPQQMTQADLGKPPHAMQQQQSLQGNTHGYQYLQQQQQPRGGPQQFLTRNQINPRMQQNQRPAPNTMSQTPLGYSQLPQQYMINSGMAANHQIFHVPYAPQQPNRNYFPPNVLPYYVFSNQQAQAGMQPTNVIYNTMNPSMMVRGSLNQPQSAQHVMPAPAPAPTPPHHQQQVVAPQMQSAGMPPPPPQQQQIQPNPPSARRKNAIKIIDPDSGKDVLEEMQHEKNSNAPTPPRSGDSSARQTPQPSQSDNNVAAEFAAKVAIAANDIGRPEEPAPAPVIVEAPRPTSAGPTNGPVEEPKPKAMVWVAPEPAKETPHVETVALEAPKEELPAPSKPQRLPKQQQPTPPAPVQPQEVPAALPEEQHAPEQLDGRNQWRQSSRKPPQKEAASKEATPAPAPVPEPVPEPTPVEVSEPKAATPPEQPEVVAEPKAPSPPPPQQAAKEASPPHVSPPSNAKTASPAPAAPVEPSPPPKEEPKMVTVEDKLVAAKNEENARVVSDSVAAPASDNGSNTPTVIEQQLPELTSKLVYSDDQWSPSNTTGKKKYPRDFLMQLQYNSQSLKRPEDLPKLEVVIDKSRPVNTRPVGNLNRTDAGNLLMPTFMNPTSRGSLLRKSSQQGKPKPTKVILNLSLNEDVKLNETENAWKPNVLSQTSKSDDVNLENEDLFKRFRAVLNKLTPQKFDILVEQVKKMDIDTKEKLKGVIDLVFDKSVDEPGFCEMYAKLCYVLSRLNVVVSKTNDGKGKTEEAFNFKKELLHRCQEEFQKEKQSKSRLNEQSQILLKEIAEATGDKKRELIAQMDEDERRMRKKYVGVNRFIGELYKMQMLNGNIMMQCICKLLESSNEESLECLCKLLTTIGQDLETRQEKDKKVCDLEPQIKIMRQIASNRKNGVSSRIRFMIQDVIELREANWKSRRGDQAPKTMDAIAKEAEQEHMAINLNQQTPMRGSKDDRDRPGKRGRGGMSDDGWMTSGGGNRLPSIMPRSAPIDSNKLKQIKPQEEHSLGSLGSRDQFTNWSKGSSSSNSKGKDMDKQPLMTMSGSQGQNSRPRRSRDNLIGKNSSSEGSSVNRHSRSNSREGSQQRQVEALAAPQAKAKPVAKEEVPILGADELEKKASLLLDEYLNSDNRSELVRTMRSEMNSNQYQEALYCWINRSLDWTSTKRAKLSEAMKLLFSEELFTTTVLSDNFKEFLNVASDAIIDIPKIFTYLAEIYAPLIASGVITFATLEESFMSSDKDSSVRMLLACFRHLELCKGPAWIRSNWQLCNMQLRKFSSDVDKFLADNHLTYLSESSRDFQVATTPRMSAQEMHDRVVALIQADSLVFEDVSLYIDVNVGNEIKTPKYIRALTTTVCEVSTSNEQHRLSEDMFNKYSRLICKYVDQVPDLEMHALYAIQAFVTRLQHPPTLLRTILTLLLEEMILSKDAIRAWINSDDAAEQEGRGVALKSIHQFITWLEEPEESGEEGS</sequence>
<accession>A0A8S1CD82</accession>
<comment type="similarity">
    <text evidence="1">Belongs to the eukaryotic initiation factor 4G family.</text>
</comment>
<reference evidence="9 10" key="1">
    <citation type="submission" date="2020-04" db="EMBL/GenBank/DDBJ databases">
        <authorList>
            <person name="Alioto T."/>
            <person name="Alioto T."/>
            <person name="Gomez Garrido J."/>
        </authorList>
    </citation>
    <scope>NUCLEOTIDE SEQUENCE [LARGE SCALE GENOMIC DNA]</scope>
</reference>
<dbReference type="InterPro" id="IPR003307">
    <property type="entry name" value="W2_domain"/>
</dbReference>
<evidence type="ECO:0000256" key="1">
    <source>
        <dbReference type="ARBA" id="ARBA00005775"/>
    </source>
</evidence>
<evidence type="ECO:0000313" key="9">
    <source>
        <dbReference type="EMBL" id="CAB3369696.1"/>
    </source>
</evidence>
<feature type="compositionally biased region" description="Pro residues" evidence="6">
    <location>
        <begin position="560"/>
        <end position="569"/>
    </location>
</feature>
<feature type="region of interest" description="Disordered" evidence="6">
    <location>
        <begin position="1"/>
        <end position="121"/>
    </location>
</feature>
<dbReference type="PROSITE" id="PS51366">
    <property type="entry name" value="MI"/>
    <property type="match status" value="1"/>
</dbReference>
<dbReference type="InterPro" id="IPR016024">
    <property type="entry name" value="ARM-type_fold"/>
</dbReference>
<name>A0A8S1CD82_9INSE</name>
<dbReference type="FunFam" id="1.25.40.180:FF:000042">
    <property type="entry name" value="Eukaryotic translation initiation factor 4 gamma"/>
    <property type="match status" value="1"/>
</dbReference>
<dbReference type="Pfam" id="PF02854">
    <property type="entry name" value="MIF4G"/>
    <property type="match status" value="1"/>
</dbReference>
<dbReference type="SMART" id="SM00543">
    <property type="entry name" value="MIF4G"/>
    <property type="match status" value="1"/>
</dbReference>
<dbReference type="OrthoDB" id="514777at2759"/>
<feature type="region of interest" description="Disordered" evidence="6">
    <location>
        <begin position="1095"/>
        <end position="1189"/>
    </location>
</feature>
<feature type="region of interest" description="Disordered" evidence="6">
    <location>
        <begin position="317"/>
        <end position="612"/>
    </location>
</feature>
<dbReference type="GO" id="GO:0003729">
    <property type="term" value="F:mRNA binding"/>
    <property type="evidence" value="ECO:0007669"/>
    <property type="project" value="TreeGrafter"/>
</dbReference>
<evidence type="ECO:0000259" key="8">
    <source>
        <dbReference type="PROSITE" id="PS51366"/>
    </source>
</evidence>
<gene>
    <name evidence="9" type="ORF">CLODIP_2_CD04238</name>
</gene>
<comment type="caution">
    <text evidence="9">The sequence shown here is derived from an EMBL/GenBank/DDBJ whole genome shotgun (WGS) entry which is preliminary data.</text>
</comment>
<evidence type="ECO:0000256" key="4">
    <source>
        <dbReference type="ARBA" id="ARBA00022845"/>
    </source>
</evidence>
<proteinExistence type="inferred from homology"/>
<dbReference type="SUPFAM" id="SSF48371">
    <property type="entry name" value="ARM repeat"/>
    <property type="match status" value="3"/>
</dbReference>
<dbReference type="Pfam" id="PF02847">
    <property type="entry name" value="MA3"/>
    <property type="match status" value="1"/>
</dbReference>
<dbReference type="GO" id="GO:0016281">
    <property type="term" value="C:eukaryotic translation initiation factor 4F complex"/>
    <property type="evidence" value="ECO:0007669"/>
    <property type="project" value="TreeGrafter"/>
</dbReference>
<dbReference type="Gene3D" id="1.25.40.180">
    <property type="match status" value="3"/>
</dbReference>
<feature type="region of interest" description="Disordered" evidence="6">
    <location>
        <begin position="240"/>
        <end position="298"/>
    </location>
</feature>
<dbReference type="InterPro" id="IPR003891">
    <property type="entry name" value="Initiation_fac_eIF4g_MI"/>
</dbReference>
<feature type="compositionally biased region" description="Low complexity" evidence="6">
    <location>
        <begin position="265"/>
        <end position="279"/>
    </location>
</feature>
<dbReference type="EMBL" id="CADEPI010000047">
    <property type="protein sequence ID" value="CAB3369696.1"/>
    <property type="molecule type" value="Genomic_DNA"/>
</dbReference>
<feature type="compositionally biased region" description="Basic and acidic residues" evidence="6">
    <location>
        <begin position="570"/>
        <end position="592"/>
    </location>
</feature>
<dbReference type="InterPro" id="IPR003890">
    <property type="entry name" value="MIF4G-like_typ-3"/>
</dbReference>
<dbReference type="Pfam" id="PF02020">
    <property type="entry name" value="W2"/>
    <property type="match status" value="1"/>
</dbReference>
<keyword evidence="10" id="KW-1185">Reference proteome</keyword>
<evidence type="ECO:0000313" key="10">
    <source>
        <dbReference type="Proteomes" id="UP000494165"/>
    </source>
</evidence>
<evidence type="ECO:0000259" key="7">
    <source>
        <dbReference type="PROSITE" id="PS51363"/>
    </source>
</evidence>
<feature type="compositionally biased region" description="Pro residues" evidence="6">
    <location>
        <begin position="23"/>
        <end position="36"/>
    </location>
</feature>
<feature type="compositionally biased region" description="Basic and acidic residues" evidence="6">
    <location>
        <begin position="459"/>
        <end position="468"/>
    </location>
</feature>
<evidence type="ECO:0000256" key="3">
    <source>
        <dbReference type="ARBA" id="ARBA00022553"/>
    </source>
</evidence>
<feature type="compositionally biased region" description="Low complexity" evidence="6">
    <location>
        <begin position="67"/>
        <end position="85"/>
    </location>
</feature>
<evidence type="ECO:0008006" key="11">
    <source>
        <dbReference type="Google" id="ProtNLM"/>
    </source>
</evidence>
<feature type="compositionally biased region" description="Low complexity" evidence="6">
    <location>
        <begin position="351"/>
        <end position="362"/>
    </location>
</feature>
<feature type="compositionally biased region" description="Low complexity" evidence="6">
    <location>
        <begin position="1179"/>
        <end position="1189"/>
    </location>
</feature>